<dbReference type="Gene3D" id="3.40.50.300">
    <property type="entry name" value="P-loop containing nucleotide triphosphate hydrolases"/>
    <property type="match status" value="1"/>
</dbReference>
<dbReference type="AlphaFoldDB" id="A0A6G4X4Z6"/>
<keyword evidence="3" id="KW-0547">Nucleotide-binding</keyword>
<dbReference type="InterPro" id="IPR027417">
    <property type="entry name" value="P-loop_NTPase"/>
</dbReference>
<name>A0A6G4X4Z6_9ACTN</name>
<dbReference type="Proteomes" id="UP000477722">
    <property type="component" value="Unassembled WGS sequence"/>
</dbReference>
<dbReference type="EMBL" id="JAAKZZ010000496">
    <property type="protein sequence ID" value="NGO72609.1"/>
    <property type="molecule type" value="Genomic_DNA"/>
</dbReference>
<feature type="repeat" description="TPR" evidence="1">
    <location>
        <begin position="669"/>
        <end position="702"/>
    </location>
</feature>
<feature type="repeat" description="TPR" evidence="1">
    <location>
        <begin position="589"/>
        <end position="622"/>
    </location>
</feature>
<dbReference type="Gene3D" id="1.25.40.10">
    <property type="entry name" value="Tetratricopeptide repeat domain"/>
    <property type="match status" value="2"/>
</dbReference>
<feature type="non-terminal residue" evidence="3">
    <location>
        <position position="1"/>
    </location>
</feature>
<dbReference type="PROSITE" id="PS50005">
    <property type="entry name" value="TPR"/>
    <property type="match status" value="3"/>
</dbReference>
<dbReference type="PANTHER" id="PTHR47691:SF3">
    <property type="entry name" value="HTH-TYPE TRANSCRIPTIONAL REGULATOR RV0890C-RELATED"/>
    <property type="match status" value="1"/>
</dbReference>
<feature type="region of interest" description="Disordered" evidence="2">
    <location>
        <begin position="1"/>
        <end position="22"/>
    </location>
</feature>
<feature type="repeat" description="TPR" evidence="1">
    <location>
        <begin position="629"/>
        <end position="662"/>
    </location>
</feature>
<dbReference type="SUPFAM" id="SSF48452">
    <property type="entry name" value="TPR-like"/>
    <property type="match status" value="2"/>
</dbReference>
<keyword evidence="1" id="KW-0802">TPR repeat</keyword>
<dbReference type="PANTHER" id="PTHR47691">
    <property type="entry name" value="REGULATOR-RELATED"/>
    <property type="match status" value="1"/>
</dbReference>
<dbReference type="GO" id="GO:0005524">
    <property type="term" value="F:ATP binding"/>
    <property type="evidence" value="ECO:0007669"/>
    <property type="project" value="UniProtKB-KW"/>
</dbReference>
<evidence type="ECO:0000256" key="2">
    <source>
        <dbReference type="SAM" id="MobiDB-lite"/>
    </source>
</evidence>
<accession>A0A6G4X4Z6</accession>
<reference evidence="3 4" key="1">
    <citation type="submission" date="2020-02" db="EMBL/GenBank/DDBJ databases">
        <title>Whole-genome analyses of novel actinobacteria.</title>
        <authorList>
            <person name="Sahin N."/>
            <person name="Tatar D."/>
        </authorList>
    </citation>
    <scope>NUCLEOTIDE SEQUENCE [LARGE SCALE GENOMIC DNA]</scope>
    <source>
        <strain evidence="3 4">SB3404</strain>
    </source>
</reference>
<keyword evidence="4" id="KW-1185">Reference proteome</keyword>
<gene>
    <name evidence="3" type="ORF">G5C65_30485</name>
</gene>
<sequence>SCPPPAPSADAPRNNLPRDTRDFTGRTAELAALLAEPGEQGSALPVTVVSGMPGIGKTALALHAAHRLGDAYPDAQLYVDLRGHSDEPPCEPAEALSLLLRVAGALDDAPPSPLSEESEGASVQARSCQWREWTARHRTLLVLDNAGDPDHIRPLLPGSAACRVIVTSRSPLTALEGADSLVLGVLPDSDAAALFARIAGDTRALDPAALRRAVGAFAGHPLAIQLLANGFRQHESWDLPYLADRLSRASDPLDELEADTVSSAFRLSYAALGAPARLLLCRLALHPGPTLAPGAVAALMGARPGETRAAVSELLHGHLIAEPERERYALHDLTRAFARRTGEDAETGEPARDRHAAVTRVLAYYLTAADRADRLVNPRRRRLLRGPEGESPYAPEFTEARDAWQWLSAERPNLLAATRTAAARFPAYAAHYSHVLAQTLKSWGWDAGDTGELHAAAVAALRERGDRTGLAQTLVDRADALAQEDPGEALRCASEALALFRADGDVHGCADALLQRGRAQVAAGCRSEAHEALDESLRLYQSVGAVFSEARALNVRGASLYYLGDSVAARACFEKVLDIYSGNYLFDEATALNNLGMAYLLEGRHTEALHYFEEALQRVRDCGGPLDRALTEANIGAAHHAMGDLDRALGYFHRALKRFPESGDSTGESDVRVHIGDVYASVSRYDEALNSYQRAEELASRVGAAYERQRALVGIAGVRRAKGEMNAAMRSYETALSMARSAEYALGSARALDGMARTALEFQGPESARRYADEAIVLYSRFGAEEKAGALRGLLDGLEVTGS</sequence>
<dbReference type="InterPro" id="IPR011990">
    <property type="entry name" value="TPR-like_helical_dom_sf"/>
</dbReference>
<dbReference type="GO" id="GO:0043531">
    <property type="term" value="F:ADP binding"/>
    <property type="evidence" value="ECO:0007669"/>
    <property type="project" value="InterPro"/>
</dbReference>
<dbReference type="Pfam" id="PF13424">
    <property type="entry name" value="TPR_12"/>
    <property type="match status" value="2"/>
</dbReference>
<organism evidence="3 4">
    <name type="scientific">Streptomyces boncukensis</name>
    <dbReference type="NCBI Taxonomy" id="2711219"/>
    <lineage>
        <taxon>Bacteria</taxon>
        <taxon>Bacillati</taxon>
        <taxon>Actinomycetota</taxon>
        <taxon>Actinomycetes</taxon>
        <taxon>Kitasatosporales</taxon>
        <taxon>Streptomycetaceae</taxon>
        <taxon>Streptomyces</taxon>
    </lineage>
</organism>
<keyword evidence="3" id="KW-0067">ATP-binding</keyword>
<evidence type="ECO:0000313" key="4">
    <source>
        <dbReference type="Proteomes" id="UP000477722"/>
    </source>
</evidence>
<evidence type="ECO:0000313" key="3">
    <source>
        <dbReference type="EMBL" id="NGO72609.1"/>
    </source>
</evidence>
<dbReference type="SUPFAM" id="SSF52540">
    <property type="entry name" value="P-loop containing nucleoside triphosphate hydrolases"/>
    <property type="match status" value="1"/>
</dbReference>
<dbReference type="RefSeq" id="WP_165302286.1">
    <property type="nucleotide sequence ID" value="NZ_JAAKZZ010000496.1"/>
</dbReference>
<dbReference type="SMART" id="SM00028">
    <property type="entry name" value="TPR"/>
    <property type="match status" value="7"/>
</dbReference>
<dbReference type="InterPro" id="IPR019734">
    <property type="entry name" value="TPR_rpt"/>
</dbReference>
<dbReference type="PROSITE" id="PS50293">
    <property type="entry name" value="TPR_REGION"/>
    <property type="match status" value="1"/>
</dbReference>
<evidence type="ECO:0000256" key="1">
    <source>
        <dbReference type="PROSITE-ProRule" id="PRU00339"/>
    </source>
</evidence>
<protein>
    <submittedName>
        <fullName evidence="3">ATP-binding protein</fullName>
    </submittedName>
</protein>
<comment type="caution">
    <text evidence="3">The sequence shown here is derived from an EMBL/GenBank/DDBJ whole genome shotgun (WGS) entry which is preliminary data.</text>
</comment>
<proteinExistence type="predicted"/>